<dbReference type="PANTHER" id="PTHR28008">
    <property type="entry name" value="DOMAIN PROTEIN, PUTATIVE (AFU_ORTHOLOGUE AFUA_3G10980)-RELATED"/>
    <property type="match status" value="1"/>
</dbReference>
<gene>
    <name evidence="2" type="ORF">B7G68_14585</name>
</gene>
<feature type="transmembrane region" description="Helical" evidence="1">
    <location>
        <begin position="44"/>
        <end position="63"/>
    </location>
</feature>
<proteinExistence type="predicted"/>
<dbReference type="EMBL" id="CP027850">
    <property type="protein sequence ID" value="AVQ02968.1"/>
    <property type="molecule type" value="Genomic_DNA"/>
</dbReference>
<keyword evidence="1" id="KW-0812">Transmembrane</keyword>
<dbReference type="RefSeq" id="WP_013079948.1">
    <property type="nucleotide sequence ID" value="NZ_CP027850.1"/>
</dbReference>
<reference evidence="2 3" key="1">
    <citation type="journal article" date="2015" name="Biotechnol. Bioeng.">
        <title>Genome sequence and phenotypic characterization of Caulobacter segnis.</title>
        <authorList>
            <person name="Patel S."/>
            <person name="Fletcher B."/>
            <person name="Scott D.C."/>
            <person name="Ely B."/>
        </authorList>
    </citation>
    <scope>NUCLEOTIDE SEQUENCE [LARGE SCALE GENOMIC DNA]</scope>
    <source>
        <strain evidence="2 3">TK0059</strain>
    </source>
</reference>
<keyword evidence="3" id="KW-1185">Reference proteome</keyword>
<name>A0ABM6TIJ9_9CAUL</name>
<evidence type="ECO:0000313" key="2">
    <source>
        <dbReference type="EMBL" id="AVQ02968.1"/>
    </source>
</evidence>
<keyword evidence="1" id="KW-1133">Transmembrane helix</keyword>
<organism evidence="2 3">
    <name type="scientific">Caulobacter segnis</name>
    <dbReference type="NCBI Taxonomy" id="88688"/>
    <lineage>
        <taxon>Bacteria</taxon>
        <taxon>Pseudomonadati</taxon>
        <taxon>Pseudomonadota</taxon>
        <taxon>Alphaproteobacteria</taxon>
        <taxon>Caulobacterales</taxon>
        <taxon>Caulobacteraceae</taxon>
        <taxon>Caulobacter</taxon>
    </lineage>
</organism>
<evidence type="ECO:0000313" key="3">
    <source>
        <dbReference type="Proteomes" id="UP000240527"/>
    </source>
</evidence>
<accession>A0ABM6TIJ9</accession>
<sequence length="169" mass="18462">MFLKPAHIVPVARAVLVLGVLAVVALTLGPFAGAEEILGMSDKVAHAFAFGVLLMIAFFAFPFRRRFDMMLIALAIGAGVEIAQTYVARSSSLVDWVADAVGIYAVYAISMIERWRWMIREQGALTFAEIAAMDARRASRRAHVAFEPQDGSAEAANFAERASQRFPAR</sequence>
<dbReference type="Proteomes" id="UP000240527">
    <property type="component" value="Chromosome"/>
</dbReference>
<protein>
    <submittedName>
        <fullName evidence="2">Antibiotic resistance protein VanZ</fullName>
    </submittedName>
</protein>
<dbReference type="NCBIfam" id="NF037970">
    <property type="entry name" value="vanZ_1"/>
    <property type="match status" value="1"/>
</dbReference>
<dbReference type="PANTHER" id="PTHR28008:SF1">
    <property type="entry name" value="DOMAIN PROTEIN, PUTATIVE (AFU_ORTHOLOGUE AFUA_3G10980)-RELATED"/>
    <property type="match status" value="1"/>
</dbReference>
<feature type="transmembrane region" description="Helical" evidence="1">
    <location>
        <begin position="70"/>
        <end position="87"/>
    </location>
</feature>
<keyword evidence="1" id="KW-0472">Membrane</keyword>
<evidence type="ECO:0000256" key="1">
    <source>
        <dbReference type="SAM" id="Phobius"/>
    </source>
</evidence>
<feature type="transmembrane region" description="Helical" evidence="1">
    <location>
        <begin position="93"/>
        <end position="112"/>
    </location>
</feature>